<dbReference type="EMBL" id="CP045201">
    <property type="protein sequence ID" value="QOL82385.1"/>
    <property type="molecule type" value="Genomic_DNA"/>
</dbReference>
<sequence>MTLKLKVITGSTRPGRVGPTIAKWVTQAAEANGNFAVEAVDLADINLPLLDESTHPAMQQYEHEHTKRWSAIIGDADAFVFVTPEYDFFAPASLVNAVQVLLKEWKYKPAGVVSYGGISGGLRSAQTLRQLLGNVGVAAIPEGVPLPLFPEFISDDGTFVPNDKVKEGANAMFSELARWGEALKPMRSA</sequence>
<dbReference type="AlphaFoldDB" id="A0A7L9WPT1"/>
<dbReference type="Proteomes" id="UP000594118">
    <property type="component" value="Chromosome"/>
</dbReference>
<evidence type="ECO:0000313" key="2">
    <source>
        <dbReference type="EMBL" id="QOL82385.1"/>
    </source>
</evidence>
<dbReference type="Pfam" id="PF03358">
    <property type="entry name" value="FMN_red"/>
    <property type="match status" value="1"/>
</dbReference>
<name>A0A7L9WPT1_9RHOB</name>
<dbReference type="InterPro" id="IPR005025">
    <property type="entry name" value="FMN_Rdtase-like_dom"/>
</dbReference>
<dbReference type="InterPro" id="IPR029039">
    <property type="entry name" value="Flavoprotein-like_sf"/>
</dbReference>
<keyword evidence="3" id="KW-1185">Reference proteome</keyword>
<dbReference type="PANTHER" id="PTHR30543">
    <property type="entry name" value="CHROMATE REDUCTASE"/>
    <property type="match status" value="1"/>
</dbReference>
<dbReference type="GO" id="GO:0016491">
    <property type="term" value="F:oxidoreductase activity"/>
    <property type="evidence" value="ECO:0007669"/>
    <property type="project" value="InterPro"/>
</dbReference>
<evidence type="ECO:0000313" key="3">
    <source>
        <dbReference type="Proteomes" id="UP000594118"/>
    </source>
</evidence>
<proteinExistence type="predicted"/>
<organism evidence="2 3">
    <name type="scientific">Pseudooceanicola spongiae</name>
    <dbReference type="NCBI Taxonomy" id="2613965"/>
    <lineage>
        <taxon>Bacteria</taxon>
        <taxon>Pseudomonadati</taxon>
        <taxon>Pseudomonadota</taxon>
        <taxon>Alphaproteobacteria</taxon>
        <taxon>Rhodobacterales</taxon>
        <taxon>Paracoccaceae</taxon>
        <taxon>Pseudooceanicola</taxon>
    </lineage>
</organism>
<feature type="domain" description="NADPH-dependent FMN reductase-like" evidence="1">
    <location>
        <begin position="4"/>
        <end position="143"/>
    </location>
</feature>
<dbReference type="GO" id="GO:0010181">
    <property type="term" value="F:FMN binding"/>
    <property type="evidence" value="ECO:0007669"/>
    <property type="project" value="TreeGrafter"/>
</dbReference>
<evidence type="ECO:0000259" key="1">
    <source>
        <dbReference type="Pfam" id="PF03358"/>
    </source>
</evidence>
<protein>
    <submittedName>
        <fullName evidence="2">NADPH-dependent FMN reductase</fullName>
    </submittedName>
</protein>
<dbReference type="RefSeq" id="WP_193080497.1">
    <property type="nucleotide sequence ID" value="NZ_CP045201.1"/>
</dbReference>
<gene>
    <name evidence="2" type="ORF">F3W81_17065</name>
</gene>
<dbReference type="KEGG" id="pshq:F3W81_17065"/>
<reference evidence="2 3" key="1">
    <citation type="submission" date="2019-10" db="EMBL/GenBank/DDBJ databases">
        <title>Pseudopuniceibacterium sp. HQ09 islated from Antarctica.</title>
        <authorList>
            <person name="Liao L."/>
            <person name="Su S."/>
            <person name="Chen B."/>
            <person name="Yu Y."/>
        </authorList>
    </citation>
    <scope>NUCLEOTIDE SEQUENCE [LARGE SCALE GENOMIC DNA]</scope>
    <source>
        <strain evidence="2 3">HQ09</strain>
    </source>
</reference>
<dbReference type="Gene3D" id="3.40.50.360">
    <property type="match status" value="1"/>
</dbReference>
<accession>A0A7L9WPT1</accession>
<dbReference type="InterPro" id="IPR050712">
    <property type="entry name" value="NAD(P)H-dep_reductase"/>
</dbReference>
<dbReference type="SUPFAM" id="SSF52218">
    <property type="entry name" value="Flavoproteins"/>
    <property type="match status" value="1"/>
</dbReference>
<dbReference type="GO" id="GO:0005829">
    <property type="term" value="C:cytosol"/>
    <property type="evidence" value="ECO:0007669"/>
    <property type="project" value="TreeGrafter"/>
</dbReference>
<dbReference type="PANTHER" id="PTHR30543:SF21">
    <property type="entry name" value="NAD(P)H-DEPENDENT FMN REDUCTASE LOT6"/>
    <property type="match status" value="1"/>
</dbReference>